<dbReference type="EMBL" id="QXED01000001">
    <property type="protein sequence ID" value="RIV27557.1"/>
    <property type="molecule type" value="Genomic_DNA"/>
</dbReference>
<protein>
    <submittedName>
        <fullName evidence="1">Uncharacterized protein</fullName>
    </submittedName>
</protein>
<dbReference type="AlphaFoldDB" id="A0A418MJI4"/>
<dbReference type="Proteomes" id="UP000283523">
    <property type="component" value="Unassembled WGS sequence"/>
</dbReference>
<sequence>MLGTGLSLALLFAVSCKNEIQPDASSTNAAARIGVASTASCATPTSQLITLPTGLKDQDFNFVDQDGVAAGTQINADASLINNDRQLQVTSTNTTGAVADLGKFLINGPDGSFLKFKIKNTISVGSGVHVLLEVTFNSLSTYTGNNSGKKAFRDDPNNQVGKAFLVSLEFYDALGNPGGPYTGTNNLPSLRDMYKVGDAFSSTSWITLPTGLRDQDYSFVDQSASIPGMQIGTEVNLLPVSNIANRELQVSVAAGSKNGGAANELIGFYRKNGPDGSYLTFSISEVRKVGSGIQVLLNVTGNSLSTYTGDNLNKKAFRDNNPVGMKIITSLEFYDAAGNPGGPYTGTNNLPGLRDMYEVGTCQ</sequence>
<reference evidence="1 2" key="1">
    <citation type="submission" date="2018-08" db="EMBL/GenBank/DDBJ databases">
        <title>Fibrisoma montanum sp. nov., isolated from Danxia mountain soil.</title>
        <authorList>
            <person name="Huang Y."/>
        </authorList>
    </citation>
    <scope>NUCLEOTIDE SEQUENCE [LARGE SCALE GENOMIC DNA]</scope>
    <source>
        <strain evidence="1 2">HYT19</strain>
    </source>
</reference>
<name>A0A418MJI4_9BACT</name>
<accession>A0A418MJI4</accession>
<evidence type="ECO:0000313" key="2">
    <source>
        <dbReference type="Proteomes" id="UP000283523"/>
    </source>
</evidence>
<proteinExistence type="predicted"/>
<evidence type="ECO:0000313" key="1">
    <source>
        <dbReference type="EMBL" id="RIV27557.1"/>
    </source>
</evidence>
<keyword evidence="2" id="KW-1185">Reference proteome</keyword>
<organism evidence="1 2">
    <name type="scientific">Fibrisoma montanum</name>
    <dbReference type="NCBI Taxonomy" id="2305895"/>
    <lineage>
        <taxon>Bacteria</taxon>
        <taxon>Pseudomonadati</taxon>
        <taxon>Bacteroidota</taxon>
        <taxon>Cytophagia</taxon>
        <taxon>Cytophagales</taxon>
        <taxon>Spirosomataceae</taxon>
        <taxon>Fibrisoma</taxon>
    </lineage>
</organism>
<comment type="caution">
    <text evidence="1">The sequence shown here is derived from an EMBL/GenBank/DDBJ whole genome shotgun (WGS) entry which is preliminary data.</text>
</comment>
<gene>
    <name evidence="1" type="ORF">DYU11_04430</name>
</gene>